<sequence length="133" mass="15553">MTNNENIIRVLMETRRLLEGKGWNKYTMARDTKGHLCSPDSQDAACYCLSGALVKAWRTIDPGNEEFYFPYFEKKISEVLLEKYNYPYTYTRWNDNVATCREDVIKLIHLVITSVLTDSEVRYAAYETRKFAA</sequence>
<keyword evidence="2" id="KW-1185">Reference proteome</keyword>
<evidence type="ECO:0000313" key="2">
    <source>
        <dbReference type="Proteomes" id="UP000198755"/>
    </source>
</evidence>
<gene>
    <name evidence="1" type="ORF">SAMN05444581_11833</name>
</gene>
<accession>A0A1I4C6P2</accession>
<dbReference type="Proteomes" id="UP000198755">
    <property type="component" value="Unassembled WGS sequence"/>
</dbReference>
<evidence type="ECO:0000313" key="1">
    <source>
        <dbReference type="EMBL" id="SFK75826.1"/>
    </source>
</evidence>
<reference evidence="1 2" key="1">
    <citation type="submission" date="2016-10" db="EMBL/GenBank/DDBJ databases">
        <authorList>
            <person name="de Groot N.N."/>
        </authorList>
    </citation>
    <scope>NUCLEOTIDE SEQUENCE [LARGE SCALE GENOMIC DNA]</scope>
    <source>
        <strain evidence="1 2">NE2</strain>
    </source>
</reference>
<dbReference type="RefSeq" id="WP_139223674.1">
    <property type="nucleotide sequence ID" value="NZ_FOSN01000018.1"/>
</dbReference>
<dbReference type="EMBL" id="FOSN01000018">
    <property type="protein sequence ID" value="SFK75826.1"/>
    <property type="molecule type" value="Genomic_DNA"/>
</dbReference>
<dbReference type="OrthoDB" id="8449308at2"/>
<dbReference type="AlphaFoldDB" id="A0A1I4C6P2"/>
<dbReference type="Pfam" id="PF19698">
    <property type="entry name" value="DUF6197"/>
    <property type="match status" value="1"/>
</dbReference>
<name>A0A1I4C6P2_9HYPH</name>
<dbReference type="InterPro" id="IPR045677">
    <property type="entry name" value="DUF6197"/>
</dbReference>
<organism evidence="1 2">
    <name type="scientific">Methylocapsa palsarum</name>
    <dbReference type="NCBI Taxonomy" id="1612308"/>
    <lineage>
        <taxon>Bacteria</taxon>
        <taxon>Pseudomonadati</taxon>
        <taxon>Pseudomonadota</taxon>
        <taxon>Alphaproteobacteria</taxon>
        <taxon>Hyphomicrobiales</taxon>
        <taxon>Beijerinckiaceae</taxon>
        <taxon>Methylocapsa</taxon>
    </lineage>
</organism>
<proteinExistence type="predicted"/>
<protein>
    <submittedName>
        <fullName evidence="1">Uncharacterized protein</fullName>
    </submittedName>
</protein>